<evidence type="ECO:0000256" key="2">
    <source>
        <dbReference type="SAM" id="Phobius"/>
    </source>
</evidence>
<feature type="region of interest" description="Disordered" evidence="1">
    <location>
        <begin position="280"/>
        <end position="318"/>
    </location>
</feature>
<feature type="compositionally biased region" description="Low complexity" evidence="1">
    <location>
        <begin position="285"/>
        <end position="300"/>
    </location>
</feature>
<feature type="transmembrane region" description="Helical" evidence="2">
    <location>
        <begin position="148"/>
        <end position="170"/>
    </location>
</feature>
<feature type="transmembrane region" description="Helical" evidence="2">
    <location>
        <begin position="106"/>
        <end position="127"/>
    </location>
</feature>
<feature type="transmembrane region" description="Helical" evidence="2">
    <location>
        <begin position="190"/>
        <end position="214"/>
    </location>
</feature>
<accession>A0A0C3QWH2</accession>
<evidence type="ECO:0000313" key="3">
    <source>
        <dbReference type="EMBL" id="KIO34176.1"/>
    </source>
</evidence>
<keyword evidence="2" id="KW-0812">Transmembrane</keyword>
<reference evidence="3 4" key="1">
    <citation type="submission" date="2014-04" db="EMBL/GenBank/DDBJ databases">
        <authorList>
            <consortium name="DOE Joint Genome Institute"/>
            <person name="Kuo A."/>
            <person name="Girlanda M."/>
            <person name="Perotto S."/>
            <person name="Kohler A."/>
            <person name="Nagy L.G."/>
            <person name="Floudas D."/>
            <person name="Copeland A."/>
            <person name="Barry K.W."/>
            <person name="Cichocki N."/>
            <person name="Veneault-Fourrey C."/>
            <person name="LaButti K."/>
            <person name="Lindquist E.A."/>
            <person name="Lipzen A."/>
            <person name="Lundell T."/>
            <person name="Morin E."/>
            <person name="Murat C."/>
            <person name="Sun H."/>
            <person name="Tunlid A."/>
            <person name="Henrissat B."/>
            <person name="Grigoriev I.V."/>
            <person name="Hibbett D.S."/>
            <person name="Martin F."/>
            <person name="Nordberg H.P."/>
            <person name="Cantor M.N."/>
            <person name="Hua S.X."/>
        </authorList>
    </citation>
    <scope>NUCLEOTIDE SEQUENCE [LARGE SCALE GENOMIC DNA]</scope>
    <source>
        <strain evidence="3 4">MUT 4182</strain>
    </source>
</reference>
<feature type="transmembrane region" description="Helical" evidence="2">
    <location>
        <begin position="29"/>
        <end position="50"/>
    </location>
</feature>
<organism evidence="3 4">
    <name type="scientific">Tulasnella calospora MUT 4182</name>
    <dbReference type="NCBI Taxonomy" id="1051891"/>
    <lineage>
        <taxon>Eukaryota</taxon>
        <taxon>Fungi</taxon>
        <taxon>Dikarya</taxon>
        <taxon>Basidiomycota</taxon>
        <taxon>Agaricomycotina</taxon>
        <taxon>Agaricomycetes</taxon>
        <taxon>Cantharellales</taxon>
        <taxon>Tulasnellaceae</taxon>
        <taxon>Tulasnella</taxon>
    </lineage>
</organism>
<dbReference type="PANTHER" id="PTHR38848">
    <property type="entry name" value="G-PROTEIN COUPLED RECEPTORS FAMILY 3 PROFILE DOMAIN-CONTAINING PROTEIN"/>
    <property type="match status" value="1"/>
</dbReference>
<keyword evidence="2" id="KW-0472">Membrane</keyword>
<dbReference type="HOGENOM" id="CLU_043698_2_1_1"/>
<gene>
    <name evidence="3" type="ORF">M407DRAFT_17083</name>
</gene>
<dbReference type="AlphaFoldDB" id="A0A0C3QWH2"/>
<reference evidence="4" key="2">
    <citation type="submission" date="2015-01" db="EMBL/GenBank/DDBJ databases">
        <title>Evolutionary Origins and Diversification of the Mycorrhizal Mutualists.</title>
        <authorList>
            <consortium name="DOE Joint Genome Institute"/>
            <consortium name="Mycorrhizal Genomics Consortium"/>
            <person name="Kohler A."/>
            <person name="Kuo A."/>
            <person name="Nagy L.G."/>
            <person name="Floudas D."/>
            <person name="Copeland A."/>
            <person name="Barry K.W."/>
            <person name="Cichocki N."/>
            <person name="Veneault-Fourrey C."/>
            <person name="LaButti K."/>
            <person name="Lindquist E.A."/>
            <person name="Lipzen A."/>
            <person name="Lundell T."/>
            <person name="Morin E."/>
            <person name="Murat C."/>
            <person name="Riley R."/>
            <person name="Ohm R."/>
            <person name="Sun H."/>
            <person name="Tunlid A."/>
            <person name="Henrissat B."/>
            <person name="Grigoriev I.V."/>
            <person name="Hibbett D.S."/>
            <person name="Martin F."/>
        </authorList>
    </citation>
    <scope>NUCLEOTIDE SEQUENCE [LARGE SCALE GENOMIC DNA]</scope>
    <source>
        <strain evidence="4">MUT 4182</strain>
    </source>
</reference>
<feature type="transmembrane region" description="Helical" evidence="2">
    <location>
        <begin position="71"/>
        <end position="94"/>
    </location>
</feature>
<keyword evidence="2" id="KW-1133">Transmembrane helix</keyword>
<protein>
    <recommendedName>
        <fullName evidence="5">Transmembrane protein</fullName>
    </recommendedName>
</protein>
<proteinExistence type="predicted"/>
<name>A0A0C3QWH2_9AGAM</name>
<sequence length="462" mass="50339">MASTWSSPGMAPYTDNPLLPPGMIFPSHAWQLVSSAVTLIGLSVLSYCFARRTDLGALWNPTDWRNLNWPKVCVVLIFVHSWLFIFCAGLLMSGAGLSTSRLNCSLAIFSCILLYAVSKLFIYLFLIEKVYVVWAPHGTARPSRLKSRIYCLCCALLLPLVIIIIVLLFGRIAHLRETDRVCVIGLRKGASLSLLCYDLAMTAILTTLFVYPLLRSKVSPRLRQVASRTLVASTAALVTSCANIAVLTVLHGKELGWVCLSSCGADVTINALAIYVVSSPGSKENSNNNNAAQNGRNSNRPTSSADEPRVLANGTPKPPLKFAHARASSWLHPQSSKEDLRAGDLTGAVPSSILAGRIVAPAQPDEEYGSKEDKDFRGTGERIVRIESPEPRRKSGTFWNGIASSLPFRHKTGSSEDQNIMSVQVTVTTEHQIAAPEEDEKEMTDSDATLSHTDETSNHNTV</sequence>
<dbReference type="Proteomes" id="UP000054248">
    <property type="component" value="Unassembled WGS sequence"/>
</dbReference>
<feature type="compositionally biased region" description="Basic and acidic residues" evidence="1">
    <location>
        <begin position="452"/>
        <end position="462"/>
    </location>
</feature>
<feature type="transmembrane region" description="Helical" evidence="2">
    <location>
        <begin position="226"/>
        <end position="249"/>
    </location>
</feature>
<feature type="region of interest" description="Disordered" evidence="1">
    <location>
        <begin position="427"/>
        <end position="462"/>
    </location>
</feature>
<evidence type="ECO:0000313" key="4">
    <source>
        <dbReference type="Proteomes" id="UP000054248"/>
    </source>
</evidence>
<dbReference type="PANTHER" id="PTHR38848:SF3">
    <property type="entry name" value="G-PROTEIN COUPLED RECEPTORS FAMILY 3 PROFILE DOMAIN-CONTAINING PROTEIN"/>
    <property type="match status" value="1"/>
</dbReference>
<evidence type="ECO:0000256" key="1">
    <source>
        <dbReference type="SAM" id="MobiDB-lite"/>
    </source>
</evidence>
<keyword evidence="4" id="KW-1185">Reference proteome</keyword>
<evidence type="ECO:0008006" key="5">
    <source>
        <dbReference type="Google" id="ProtNLM"/>
    </source>
</evidence>
<dbReference type="OrthoDB" id="3210850at2759"/>
<dbReference type="EMBL" id="KN822944">
    <property type="protein sequence ID" value="KIO34176.1"/>
    <property type="molecule type" value="Genomic_DNA"/>
</dbReference>